<dbReference type="OrthoDB" id="3661391at2"/>
<keyword evidence="3" id="KW-1185">Reference proteome</keyword>
<protein>
    <recommendedName>
        <fullName evidence="4">CDP-Glycerol:Poly(Glycerophosphate) glycerophosphotransferase</fullName>
    </recommendedName>
</protein>
<dbReference type="STRING" id="1271860.SAMN05216174_105279"/>
<organism evidence="2 3">
    <name type="scientific">Actinokineospora iranica</name>
    <dbReference type="NCBI Taxonomy" id="1271860"/>
    <lineage>
        <taxon>Bacteria</taxon>
        <taxon>Bacillati</taxon>
        <taxon>Actinomycetota</taxon>
        <taxon>Actinomycetes</taxon>
        <taxon>Pseudonocardiales</taxon>
        <taxon>Pseudonocardiaceae</taxon>
        <taxon>Actinokineospora</taxon>
    </lineage>
</organism>
<gene>
    <name evidence="2" type="ORF">SAMN05216174_105279</name>
</gene>
<sequence length="406" mass="44391">MYEPEWAAVPIGMDADRWVTRAECRKVVVAVHTLVAGQRLLDVVDLVESDPRVQVVYTRAPDVFGAGVSGFLRSIGALEIPWAQAVRERFDLAIAAAYGGVDQLHGPLVLLPHGAGYGKRANGIGGENGPVYGLDAQRLLRDGRVLPSVLVLSHDEQRDVLAEQCPPAIDAALVAGDPCYDRMVLSAKSRERYRRALGVRRGRELVLVASTWGRTSLVGRDLPLFARLQRELDPKRFQVAATIHPAVWGGHGKRQLRAWLERPMARGLILVEPEVDWRPAVIAADHVIGDHGSTSVYAAAIGRSVLAADSPERDLDPGSPQALLADKAPRWKPGQRAEPQLRRAAKRLDGSLRAAVAARLTSRPGQSHRVLREKLYQLLRLPIPGKHRRPDPIPAPDLGIGGRRHA</sequence>
<feature type="region of interest" description="Disordered" evidence="1">
    <location>
        <begin position="384"/>
        <end position="406"/>
    </location>
</feature>
<evidence type="ECO:0000256" key="1">
    <source>
        <dbReference type="SAM" id="MobiDB-lite"/>
    </source>
</evidence>
<evidence type="ECO:0008006" key="4">
    <source>
        <dbReference type="Google" id="ProtNLM"/>
    </source>
</evidence>
<accession>A0A1G6QIC4</accession>
<reference evidence="3" key="1">
    <citation type="submission" date="2016-10" db="EMBL/GenBank/DDBJ databases">
        <authorList>
            <person name="Varghese N."/>
            <person name="Submissions S."/>
        </authorList>
    </citation>
    <scope>NUCLEOTIDE SEQUENCE [LARGE SCALE GENOMIC DNA]</scope>
    <source>
        <strain evidence="3">IBRC-M 10403</strain>
    </source>
</reference>
<proteinExistence type="predicted"/>
<dbReference type="RefSeq" id="WP_091450308.1">
    <property type="nucleotide sequence ID" value="NZ_FMZZ01000005.1"/>
</dbReference>
<dbReference type="Proteomes" id="UP000199501">
    <property type="component" value="Unassembled WGS sequence"/>
</dbReference>
<dbReference type="AlphaFoldDB" id="A0A1G6QIC4"/>
<name>A0A1G6QIC4_9PSEU</name>
<dbReference type="EMBL" id="FMZZ01000005">
    <property type="protein sequence ID" value="SDC91437.1"/>
    <property type="molecule type" value="Genomic_DNA"/>
</dbReference>
<evidence type="ECO:0000313" key="3">
    <source>
        <dbReference type="Proteomes" id="UP000199501"/>
    </source>
</evidence>
<evidence type="ECO:0000313" key="2">
    <source>
        <dbReference type="EMBL" id="SDC91437.1"/>
    </source>
</evidence>